<dbReference type="EMBL" id="MDED01000011">
    <property type="protein sequence ID" value="PPU77013.1"/>
    <property type="molecule type" value="Genomic_DNA"/>
</dbReference>
<organism evidence="1 2">
    <name type="scientific">Xanthomonas cucurbitae</name>
    <dbReference type="NCBI Taxonomy" id="56453"/>
    <lineage>
        <taxon>Bacteria</taxon>
        <taxon>Pseudomonadati</taxon>
        <taxon>Pseudomonadota</taxon>
        <taxon>Gammaproteobacteria</taxon>
        <taxon>Lysobacterales</taxon>
        <taxon>Lysobacteraceae</taxon>
        <taxon>Xanthomonas</taxon>
    </lineage>
</organism>
<protein>
    <submittedName>
        <fullName evidence="1">Uncharacterized protein</fullName>
    </submittedName>
</protein>
<dbReference type="Proteomes" id="UP000239561">
    <property type="component" value="Unassembled WGS sequence"/>
</dbReference>
<sequence length="88" mass="8740">MPVALGRAPTGRDGDGVCGQAAVDAQQGKAIDSEHMTRRSVPARDGALPGMPVALGRAATGRDGDGVCGQAAVGAQQGEAIDSEHMDA</sequence>
<proteinExistence type="predicted"/>
<accession>A0A2S7DT47</accession>
<evidence type="ECO:0000313" key="2">
    <source>
        <dbReference type="Proteomes" id="UP000239561"/>
    </source>
</evidence>
<reference evidence="1 2" key="1">
    <citation type="submission" date="2016-08" db="EMBL/GenBank/DDBJ databases">
        <authorList>
            <person name="Seilhamer J.J."/>
        </authorList>
    </citation>
    <scope>NUCLEOTIDE SEQUENCE [LARGE SCALE GENOMIC DNA]</scope>
    <source>
        <strain evidence="1 2">CFBP2542</strain>
    </source>
</reference>
<comment type="caution">
    <text evidence="1">The sequence shown here is derived from an EMBL/GenBank/DDBJ whole genome shotgun (WGS) entry which is preliminary data.</text>
</comment>
<dbReference type="AlphaFoldDB" id="A0A2S7DT47"/>
<gene>
    <name evidence="1" type="ORF">XcuCFBP2542_08055</name>
</gene>
<name>A0A2S7DT47_9XANT</name>
<evidence type="ECO:0000313" key="1">
    <source>
        <dbReference type="EMBL" id="PPU77013.1"/>
    </source>
</evidence>